<proteinExistence type="predicted"/>
<dbReference type="AlphaFoldDB" id="A0A1Y2F3E6"/>
<keyword evidence="2" id="KW-1185">Reference proteome</keyword>
<comment type="caution">
    <text evidence="1">The sequence shown here is derived from an EMBL/GenBank/DDBJ whole genome shotgun (WGS) entry which is preliminary data.</text>
</comment>
<dbReference type="Proteomes" id="UP000193685">
    <property type="component" value="Unassembled WGS sequence"/>
</dbReference>
<name>A0A1Y2F3E6_PROLT</name>
<evidence type="ECO:0000313" key="2">
    <source>
        <dbReference type="Proteomes" id="UP000193685"/>
    </source>
</evidence>
<sequence>MSRALLHSSRLASLTCRSHRCIVPQFSHRRIDVRPFARHNSTATEASTDDPSPSAAAPFPFLWPSLPEPPKASPHHFPAIITANTNSFTDRLFIKLLSVLVNHSWLNRSMNWGLINMLVTQREMSLQFIKGSGYAFGEFLARLSGEKEEPWQALCTDDFASFLEAKLAASQVKGSKMQIATLNQPKVDLQLAMRDCWLWLGKQEAFVLDDGKVGGIKDSESLRDPKSRTVCVQLPFTALVQEPTEDGTSIPPLDYAGEAGIRFAVDVEMEGEFVYAYEGEEMRVTRQTVVRFSSQHFPAYRCKTDAERSARIFKIRESLEWKIWDVDYVYQSSAWSDHRAGV</sequence>
<accession>A0A1Y2F3E6</accession>
<protein>
    <submittedName>
        <fullName evidence="1">Uncharacterized protein</fullName>
    </submittedName>
</protein>
<dbReference type="RefSeq" id="XP_040723318.1">
    <property type="nucleotide sequence ID" value="XM_040869880.1"/>
</dbReference>
<organism evidence="1 2">
    <name type="scientific">Protomyces lactucae-debilis</name>
    <dbReference type="NCBI Taxonomy" id="2754530"/>
    <lineage>
        <taxon>Eukaryota</taxon>
        <taxon>Fungi</taxon>
        <taxon>Dikarya</taxon>
        <taxon>Ascomycota</taxon>
        <taxon>Taphrinomycotina</taxon>
        <taxon>Taphrinomycetes</taxon>
        <taxon>Taphrinales</taxon>
        <taxon>Protomycetaceae</taxon>
        <taxon>Protomyces</taxon>
    </lineage>
</organism>
<reference evidence="1 2" key="1">
    <citation type="submission" date="2016-07" db="EMBL/GenBank/DDBJ databases">
        <title>Pervasive Adenine N6-methylation of Active Genes in Fungi.</title>
        <authorList>
            <consortium name="DOE Joint Genome Institute"/>
            <person name="Mondo S.J."/>
            <person name="Dannebaum R.O."/>
            <person name="Kuo R.C."/>
            <person name="Labutti K."/>
            <person name="Haridas S."/>
            <person name="Kuo A."/>
            <person name="Salamov A."/>
            <person name="Ahrendt S.R."/>
            <person name="Lipzen A."/>
            <person name="Sullivan W."/>
            <person name="Andreopoulos W.B."/>
            <person name="Clum A."/>
            <person name="Lindquist E."/>
            <person name="Daum C."/>
            <person name="Ramamoorthy G.K."/>
            <person name="Gryganskyi A."/>
            <person name="Culley D."/>
            <person name="Magnuson J.K."/>
            <person name="James T.Y."/>
            <person name="O'Malley M.A."/>
            <person name="Stajich J.E."/>
            <person name="Spatafora J.W."/>
            <person name="Visel A."/>
            <person name="Grigoriev I.V."/>
        </authorList>
    </citation>
    <scope>NUCLEOTIDE SEQUENCE [LARGE SCALE GENOMIC DNA]</scope>
    <source>
        <strain evidence="1 2">12-1054</strain>
    </source>
</reference>
<dbReference type="GeneID" id="63786479"/>
<dbReference type="EMBL" id="MCFI01000018">
    <property type="protein sequence ID" value="ORY78207.1"/>
    <property type="molecule type" value="Genomic_DNA"/>
</dbReference>
<gene>
    <name evidence="1" type="ORF">BCR37DRAFT_382479</name>
</gene>
<evidence type="ECO:0000313" key="1">
    <source>
        <dbReference type="EMBL" id="ORY78207.1"/>
    </source>
</evidence>